<dbReference type="PANTHER" id="PTHR24148">
    <property type="entry name" value="ANKYRIN REPEAT DOMAIN-CONTAINING PROTEIN 39 HOMOLOG-RELATED"/>
    <property type="match status" value="1"/>
</dbReference>
<feature type="region of interest" description="Disordered" evidence="1">
    <location>
        <begin position="1"/>
        <end position="21"/>
    </location>
</feature>
<dbReference type="PANTHER" id="PTHR24148:SF73">
    <property type="entry name" value="HET DOMAIN PROTEIN (AFU_ORTHOLOGUE AFUA_8G01020)"/>
    <property type="match status" value="1"/>
</dbReference>
<gene>
    <name evidence="3" type="ORF">QBC34DRAFT_187153</name>
</gene>
<dbReference type="Pfam" id="PF06985">
    <property type="entry name" value="HET"/>
    <property type="match status" value="1"/>
</dbReference>
<evidence type="ECO:0000313" key="4">
    <source>
        <dbReference type="Proteomes" id="UP001321760"/>
    </source>
</evidence>
<name>A0AAV9G5X1_9PEZI</name>
<evidence type="ECO:0000259" key="2">
    <source>
        <dbReference type="Pfam" id="PF06985"/>
    </source>
</evidence>
<reference evidence="3" key="2">
    <citation type="submission" date="2023-05" db="EMBL/GenBank/DDBJ databases">
        <authorList>
            <consortium name="Lawrence Berkeley National Laboratory"/>
            <person name="Steindorff A."/>
            <person name="Hensen N."/>
            <person name="Bonometti L."/>
            <person name="Westerberg I."/>
            <person name="Brannstrom I.O."/>
            <person name="Guillou S."/>
            <person name="Cros-Aarteil S."/>
            <person name="Calhoun S."/>
            <person name="Haridas S."/>
            <person name="Kuo A."/>
            <person name="Mondo S."/>
            <person name="Pangilinan J."/>
            <person name="Riley R."/>
            <person name="Labutti K."/>
            <person name="Andreopoulos B."/>
            <person name="Lipzen A."/>
            <person name="Chen C."/>
            <person name="Yanf M."/>
            <person name="Daum C."/>
            <person name="Ng V."/>
            <person name="Clum A."/>
            <person name="Ohm R."/>
            <person name="Martin F."/>
            <person name="Silar P."/>
            <person name="Natvig D."/>
            <person name="Lalanne C."/>
            <person name="Gautier V."/>
            <person name="Ament-Velasquez S.L."/>
            <person name="Kruys A."/>
            <person name="Hutchinson M.I."/>
            <person name="Powell A.J."/>
            <person name="Barry K."/>
            <person name="Miller A.N."/>
            <person name="Grigoriev I.V."/>
            <person name="Debuchy R."/>
            <person name="Gladieux P."/>
            <person name="Thoren M.H."/>
            <person name="Johannesson H."/>
        </authorList>
    </citation>
    <scope>NUCLEOTIDE SEQUENCE</scope>
    <source>
        <strain evidence="3">PSN243</strain>
    </source>
</reference>
<accession>A0AAV9G5X1</accession>
<dbReference type="Pfam" id="PF26639">
    <property type="entry name" value="Het-6_barrel"/>
    <property type="match status" value="1"/>
</dbReference>
<protein>
    <submittedName>
        <fullName evidence="3">HET-domain-containing protein</fullName>
    </submittedName>
</protein>
<dbReference type="AlphaFoldDB" id="A0AAV9G5X1"/>
<evidence type="ECO:0000313" key="3">
    <source>
        <dbReference type="EMBL" id="KAK4444184.1"/>
    </source>
</evidence>
<dbReference type="InterPro" id="IPR010730">
    <property type="entry name" value="HET"/>
</dbReference>
<reference evidence="3" key="1">
    <citation type="journal article" date="2023" name="Mol. Phylogenet. Evol.">
        <title>Genome-scale phylogeny and comparative genomics of the fungal order Sordariales.</title>
        <authorList>
            <person name="Hensen N."/>
            <person name="Bonometti L."/>
            <person name="Westerberg I."/>
            <person name="Brannstrom I.O."/>
            <person name="Guillou S."/>
            <person name="Cros-Aarteil S."/>
            <person name="Calhoun S."/>
            <person name="Haridas S."/>
            <person name="Kuo A."/>
            <person name="Mondo S."/>
            <person name="Pangilinan J."/>
            <person name="Riley R."/>
            <person name="LaButti K."/>
            <person name="Andreopoulos B."/>
            <person name="Lipzen A."/>
            <person name="Chen C."/>
            <person name="Yan M."/>
            <person name="Daum C."/>
            <person name="Ng V."/>
            <person name="Clum A."/>
            <person name="Steindorff A."/>
            <person name="Ohm R.A."/>
            <person name="Martin F."/>
            <person name="Silar P."/>
            <person name="Natvig D.O."/>
            <person name="Lalanne C."/>
            <person name="Gautier V."/>
            <person name="Ament-Velasquez S.L."/>
            <person name="Kruys A."/>
            <person name="Hutchinson M.I."/>
            <person name="Powell A.J."/>
            <person name="Barry K."/>
            <person name="Miller A.N."/>
            <person name="Grigoriev I.V."/>
            <person name="Debuchy R."/>
            <person name="Gladieux P."/>
            <person name="Hiltunen Thoren M."/>
            <person name="Johannesson H."/>
        </authorList>
    </citation>
    <scope>NUCLEOTIDE SEQUENCE</scope>
    <source>
        <strain evidence="3">PSN243</strain>
    </source>
</reference>
<keyword evidence="4" id="KW-1185">Reference proteome</keyword>
<dbReference type="EMBL" id="MU865980">
    <property type="protein sequence ID" value="KAK4444184.1"/>
    <property type="molecule type" value="Genomic_DNA"/>
</dbReference>
<dbReference type="Proteomes" id="UP001321760">
    <property type="component" value="Unassembled WGS sequence"/>
</dbReference>
<dbReference type="InterPro" id="IPR052895">
    <property type="entry name" value="HetReg/Transcr_Mod"/>
</dbReference>
<feature type="domain" description="Heterokaryon incompatibility" evidence="2">
    <location>
        <begin position="62"/>
        <end position="222"/>
    </location>
</feature>
<sequence>MTSQSNGSAKTQSSPGAEDSVSFGLQSLSEQQVRLLDLLPGEGAATIACSIRIVSLAEGRPYEALSYVWGDPSDCVPIRVQDRDVKITRNLYAALCQLRSSTTTRTLWIDQLCINQWDSNEKTEQVQLMRQIYQRCTQCLIWLGEIPAPTAALPQATSNFTLTDARTALAFLQQLADLHVRPITGMPAFFSSSPSGIAARNAFHNMFMHGNAWWSRIWTVQEAILPPSAVILWGPLFLPWTTLRQVADNLTSGSAGRRSIHPAVRSAMARHRVLIDSFLYPVRGLTISLEGEPPLRALHRWRYRSASDPRDKLFALAGLFVEPIPDIGRCSYDTPAAELFRAMTLGLIRLEGSLRPLVGFRGEPHVTPGLPSWALDLVPHNYGVASELPWSWWSHGKRYGRFTACGKFRMPDFDGETASGIRVDTVAVVGEVLGRDTWDDLSDEIITRTIRSWEAPLRGATLKWQQPNGLAGRYIGGGTIDDAFWRTMLGNLVLYGYPSTVASDEDRSEYDAFLERGQRNRVFESLRDMVVNQAFFITASGYMGLGPPNTEEGDEVWVLSGGNVPFILRPHGENTLSFVGDAYVHGIMHGEATEGEDTFMGRISMV</sequence>
<organism evidence="3 4">
    <name type="scientific">Podospora aff. communis PSN243</name>
    <dbReference type="NCBI Taxonomy" id="3040156"/>
    <lineage>
        <taxon>Eukaryota</taxon>
        <taxon>Fungi</taxon>
        <taxon>Dikarya</taxon>
        <taxon>Ascomycota</taxon>
        <taxon>Pezizomycotina</taxon>
        <taxon>Sordariomycetes</taxon>
        <taxon>Sordariomycetidae</taxon>
        <taxon>Sordariales</taxon>
        <taxon>Podosporaceae</taxon>
        <taxon>Podospora</taxon>
    </lineage>
</organism>
<proteinExistence type="predicted"/>
<feature type="compositionally biased region" description="Polar residues" evidence="1">
    <location>
        <begin position="1"/>
        <end position="15"/>
    </location>
</feature>
<comment type="caution">
    <text evidence="3">The sequence shown here is derived from an EMBL/GenBank/DDBJ whole genome shotgun (WGS) entry which is preliminary data.</text>
</comment>
<evidence type="ECO:0000256" key="1">
    <source>
        <dbReference type="SAM" id="MobiDB-lite"/>
    </source>
</evidence>